<comment type="caution">
    <text evidence="2">The sequence shown here is derived from an EMBL/GenBank/DDBJ whole genome shotgun (WGS) entry which is preliminary data.</text>
</comment>
<evidence type="ECO:0000256" key="1">
    <source>
        <dbReference type="SAM" id="MobiDB-lite"/>
    </source>
</evidence>
<protein>
    <recommendedName>
        <fullName evidence="3">Transposase InsH N-terminal domain-containing protein</fullName>
    </recommendedName>
</protein>
<gene>
    <name evidence="2" type="ORF">LCGC14_3066830</name>
</gene>
<feature type="region of interest" description="Disordered" evidence="1">
    <location>
        <begin position="257"/>
        <end position="286"/>
    </location>
</feature>
<proteinExistence type="predicted"/>
<accession>A0A0F8YPZ6</accession>
<sequence>MRKAFDNQTRFDCRPVFDVRLNLDCRDEIVPILKALQHIYSQPKLRDRILRAVARDVNRTSNAKRGRQGMDYWQILVLAAVRLGCNLDYDKLQDLAEQHRALRQIMGIGDWGQQTTFEWRRIRDNVTLIRQETIQLINQLIVAEGHQLVPEAPDTVRADSFVVETNIHYPTESSLIRDGLRKVLELSVALAAVVGMSGWRQHKHLYKKAKALARRIDRIASRKGSGYQERLKGPYRELLGLVETITAGAEKLRKNRAEFHGHGRRGPRLGRPTQSLPGKNPARFGH</sequence>
<dbReference type="AlphaFoldDB" id="A0A0F8YPZ6"/>
<dbReference type="EMBL" id="LAZR01065105">
    <property type="protein sequence ID" value="KKK56209.1"/>
    <property type="molecule type" value="Genomic_DNA"/>
</dbReference>
<reference evidence="2" key="1">
    <citation type="journal article" date="2015" name="Nature">
        <title>Complex archaea that bridge the gap between prokaryotes and eukaryotes.</title>
        <authorList>
            <person name="Spang A."/>
            <person name="Saw J.H."/>
            <person name="Jorgensen S.L."/>
            <person name="Zaremba-Niedzwiedzka K."/>
            <person name="Martijn J."/>
            <person name="Lind A.E."/>
            <person name="van Eijk R."/>
            <person name="Schleper C."/>
            <person name="Guy L."/>
            <person name="Ettema T.J."/>
        </authorList>
    </citation>
    <scope>NUCLEOTIDE SEQUENCE</scope>
</reference>
<feature type="non-terminal residue" evidence="2">
    <location>
        <position position="286"/>
    </location>
</feature>
<name>A0A0F8YPZ6_9ZZZZ</name>
<organism evidence="2">
    <name type="scientific">marine sediment metagenome</name>
    <dbReference type="NCBI Taxonomy" id="412755"/>
    <lineage>
        <taxon>unclassified sequences</taxon>
        <taxon>metagenomes</taxon>
        <taxon>ecological metagenomes</taxon>
    </lineage>
</organism>
<evidence type="ECO:0008006" key="3">
    <source>
        <dbReference type="Google" id="ProtNLM"/>
    </source>
</evidence>
<evidence type="ECO:0000313" key="2">
    <source>
        <dbReference type="EMBL" id="KKK56209.1"/>
    </source>
</evidence>